<keyword evidence="5" id="KW-1185">Reference proteome</keyword>
<dbReference type="SMART" id="SM00903">
    <property type="entry name" value="Flavin_Reduct"/>
    <property type="match status" value="1"/>
</dbReference>
<evidence type="ECO:0000313" key="5">
    <source>
        <dbReference type="Proteomes" id="UP001601442"/>
    </source>
</evidence>
<accession>A0ABW6PFS9</accession>
<keyword evidence="2 4" id="KW-0560">Oxidoreductase</keyword>
<evidence type="ECO:0000256" key="2">
    <source>
        <dbReference type="ARBA" id="ARBA00023002"/>
    </source>
</evidence>
<proteinExistence type="inferred from homology"/>
<dbReference type="SUPFAM" id="SSF50475">
    <property type="entry name" value="FMN-binding split barrel"/>
    <property type="match status" value="1"/>
</dbReference>
<dbReference type="Gene3D" id="2.30.110.10">
    <property type="entry name" value="Electron Transport, Fmn-binding Protein, Chain A"/>
    <property type="match status" value="1"/>
</dbReference>
<dbReference type="EMBL" id="JBIAMT010000014">
    <property type="protein sequence ID" value="MFF0501942.1"/>
    <property type="molecule type" value="Genomic_DNA"/>
</dbReference>
<reference evidence="4 5" key="1">
    <citation type="submission" date="2024-10" db="EMBL/GenBank/DDBJ databases">
        <title>The Natural Products Discovery Center: Release of the First 8490 Sequenced Strains for Exploring Actinobacteria Biosynthetic Diversity.</title>
        <authorList>
            <person name="Kalkreuter E."/>
            <person name="Kautsar S.A."/>
            <person name="Yang D."/>
            <person name="Bader C.D."/>
            <person name="Teijaro C.N."/>
            <person name="Fluegel L."/>
            <person name="Davis C.M."/>
            <person name="Simpson J.R."/>
            <person name="Lauterbach L."/>
            <person name="Steele A.D."/>
            <person name="Gui C."/>
            <person name="Meng S."/>
            <person name="Li G."/>
            <person name="Viehrig K."/>
            <person name="Ye F."/>
            <person name="Su P."/>
            <person name="Kiefer A.F."/>
            <person name="Nichols A."/>
            <person name="Cepeda A.J."/>
            <person name="Yan W."/>
            <person name="Fan B."/>
            <person name="Jiang Y."/>
            <person name="Adhikari A."/>
            <person name="Zheng C.-J."/>
            <person name="Schuster L."/>
            <person name="Cowan T.M."/>
            <person name="Smanski M.J."/>
            <person name="Chevrette M.G."/>
            <person name="De Carvalho L.P.S."/>
            <person name="Shen B."/>
        </authorList>
    </citation>
    <scope>NUCLEOTIDE SEQUENCE [LARGE SCALE GENOMIC DNA]</scope>
    <source>
        <strain evidence="4 5">NPDC004119</strain>
    </source>
</reference>
<dbReference type="Pfam" id="PF01613">
    <property type="entry name" value="Flavin_Reduct"/>
    <property type="match status" value="1"/>
</dbReference>
<evidence type="ECO:0000313" key="4">
    <source>
        <dbReference type="EMBL" id="MFF0501942.1"/>
    </source>
</evidence>
<evidence type="ECO:0000259" key="3">
    <source>
        <dbReference type="SMART" id="SM00903"/>
    </source>
</evidence>
<protein>
    <submittedName>
        <fullName evidence="4">Flavin reductase family protein</fullName>
        <ecNumber evidence="4">1.-.-.-</ecNumber>
    </submittedName>
</protein>
<dbReference type="InterPro" id="IPR002563">
    <property type="entry name" value="Flavin_Rdtase-like_dom"/>
</dbReference>
<dbReference type="PANTHER" id="PTHR30466">
    <property type="entry name" value="FLAVIN REDUCTASE"/>
    <property type="match status" value="1"/>
</dbReference>
<dbReference type="Proteomes" id="UP001601442">
    <property type="component" value="Unassembled WGS sequence"/>
</dbReference>
<name>A0ABW6PFS9_9NOCA</name>
<sequence>MSLSPATDTSTLKSTFGHYPSGVAAISAEVDGVALVLVSSSFTVGVSLEPPLVMFAVQHSSQTWPLLKKATRLGVSVLSSKQDALCRQLSSGDRSARFDGVVLVPTDSDAVLFEGASAWMHCSVFAEHRAGDHDIVVLRVHDHDSDFDSDPLVFHGSAFRSFHDHAAG</sequence>
<dbReference type="RefSeq" id="WP_387402002.1">
    <property type="nucleotide sequence ID" value="NZ_JBIAMT010000014.1"/>
</dbReference>
<comment type="caution">
    <text evidence="4">The sequence shown here is derived from an EMBL/GenBank/DDBJ whole genome shotgun (WGS) entry which is preliminary data.</text>
</comment>
<dbReference type="GO" id="GO:0016491">
    <property type="term" value="F:oxidoreductase activity"/>
    <property type="evidence" value="ECO:0007669"/>
    <property type="project" value="UniProtKB-KW"/>
</dbReference>
<dbReference type="EC" id="1.-.-.-" evidence="4"/>
<dbReference type="PANTHER" id="PTHR30466:SF11">
    <property type="entry name" value="FLAVIN-DEPENDENT MONOOXYGENASE, REDUCTASE SUBUNIT HSAB"/>
    <property type="match status" value="1"/>
</dbReference>
<evidence type="ECO:0000256" key="1">
    <source>
        <dbReference type="ARBA" id="ARBA00008898"/>
    </source>
</evidence>
<dbReference type="InterPro" id="IPR012349">
    <property type="entry name" value="Split_barrel_FMN-bd"/>
</dbReference>
<gene>
    <name evidence="4" type="ORF">ACFYU5_36555</name>
</gene>
<comment type="similarity">
    <text evidence="1">Belongs to the non-flavoprotein flavin reductase family.</text>
</comment>
<organism evidence="4 5">
    <name type="scientific">Nocardia aobensis</name>
    <dbReference type="NCBI Taxonomy" id="257277"/>
    <lineage>
        <taxon>Bacteria</taxon>
        <taxon>Bacillati</taxon>
        <taxon>Actinomycetota</taxon>
        <taxon>Actinomycetes</taxon>
        <taxon>Mycobacteriales</taxon>
        <taxon>Nocardiaceae</taxon>
        <taxon>Nocardia</taxon>
    </lineage>
</organism>
<feature type="domain" description="Flavin reductase like" evidence="3">
    <location>
        <begin position="16"/>
        <end position="161"/>
    </location>
</feature>
<dbReference type="InterPro" id="IPR050268">
    <property type="entry name" value="NADH-dep_flavin_reductase"/>
</dbReference>